<gene>
    <name evidence="2" type="ordered locus">Tlet_1861</name>
</gene>
<dbReference type="RefSeq" id="WP_012003891.1">
    <property type="nucleotide sequence ID" value="NC_009828.1"/>
</dbReference>
<dbReference type="PANTHER" id="PTHR43471:SF12">
    <property type="entry name" value="HYPOTHETICAL MEMBRANE PROTEIN, CONSERVED"/>
    <property type="match status" value="1"/>
</dbReference>
<dbReference type="EMBL" id="CP000812">
    <property type="protein sequence ID" value="ABV34415.1"/>
    <property type="molecule type" value="Genomic_DNA"/>
</dbReference>
<feature type="transmembrane region" description="Helical" evidence="1">
    <location>
        <begin position="240"/>
        <end position="258"/>
    </location>
</feature>
<feature type="transmembrane region" description="Helical" evidence="1">
    <location>
        <begin position="130"/>
        <end position="148"/>
    </location>
</feature>
<protein>
    <submittedName>
        <fullName evidence="2">Putative ABC-2 type transport system permease protein</fullName>
    </submittedName>
</protein>
<sequence precursor="true">MNIYRWDLKRNMKSVLIWTIVLVAIQFMYVSIYPSFASETELLTRWMKIMPKAFVKLFNLEDIDFSNILNYLAMVSSIYITLVGSVFAVIVGARSVSREEIEKTVEFLLTRPVNRISVVLSKFSESISELIIFDVVVSLSSLMVLNIFKQSDFDTGKFWIFWLSQIILHIAIMSISFLVGSTLKRPENAFSLSLGIMFVLYILNVISKLTEKAEFLKYFTPFSYSDASAVIKSGLEQSFLYFYALLIPASLLLSLIVYSKKDILV</sequence>
<evidence type="ECO:0000313" key="2">
    <source>
        <dbReference type="EMBL" id="ABV34415.1"/>
    </source>
</evidence>
<feature type="transmembrane region" description="Helical" evidence="1">
    <location>
        <begin position="160"/>
        <end position="180"/>
    </location>
</feature>
<keyword evidence="1" id="KW-0472">Membrane</keyword>
<reference evidence="2 3" key="2">
    <citation type="journal article" date="2009" name="Proc. Natl. Acad. Sci. U.S.A.">
        <title>On the chimeric nature, thermophilic origin, and phylogenetic placement of the Thermotogales.</title>
        <authorList>
            <person name="Zhaxybayeva O."/>
            <person name="Swithers K.S."/>
            <person name="Lapierre P."/>
            <person name="Fournier G.P."/>
            <person name="Bickhart D.M."/>
            <person name="DeBoy R.T."/>
            <person name="Nelson K.E."/>
            <person name="Nesbo C.L."/>
            <person name="Doolittle W.F."/>
            <person name="Gogarten J.P."/>
            <person name="Noll K.M."/>
        </authorList>
    </citation>
    <scope>NUCLEOTIDE SEQUENCE [LARGE SCALE GENOMIC DNA]</scope>
    <source>
        <strain evidence="3">ATCC BAA-301 / DSM 14385 / NBRC 107922 / TMO</strain>
    </source>
</reference>
<keyword evidence="3" id="KW-1185">Reference proteome</keyword>
<dbReference type="eggNOG" id="COG1277">
    <property type="taxonomic scope" value="Bacteria"/>
</dbReference>
<dbReference type="Proteomes" id="UP000002016">
    <property type="component" value="Chromosome"/>
</dbReference>
<proteinExistence type="predicted"/>
<feature type="transmembrane region" description="Helical" evidence="1">
    <location>
        <begin position="189"/>
        <end position="207"/>
    </location>
</feature>
<name>A8F8D1_PSELT</name>
<dbReference type="Pfam" id="PF12679">
    <property type="entry name" value="ABC2_membrane_2"/>
    <property type="match status" value="1"/>
</dbReference>
<dbReference type="AlphaFoldDB" id="A8F8D1"/>
<feature type="transmembrane region" description="Helical" evidence="1">
    <location>
        <begin position="68"/>
        <end position="93"/>
    </location>
</feature>
<dbReference type="HOGENOM" id="CLU_064090_0_0_0"/>
<keyword evidence="1" id="KW-1133">Transmembrane helix</keyword>
<organism evidence="2 3">
    <name type="scientific">Pseudothermotoga lettingae (strain ATCC BAA-301 / DSM 14385 / NBRC 107922 / TMO)</name>
    <name type="common">Thermotoga lettingae</name>
    <dbReference type="NCBI Taxonomy" id="416591"/>
    <lineage>
        <taxon>Bacteria</taxon>
        <taxon>Thermotogati</taxon>
        <taxon>Thermotogota</taxon>
        <taxon>Thermotogae</taxon>
        <taxon>Thermotogales</taxon>
        <taxon>Thermotogaceae</taxon>
        <taxon>Pseudothermotoga</taxon>
    </lineage>
</organism>
<accession>A8F8D1</accession>
<evidence type="ECO:0000256" key="1">
    <source>
        <dbReference type="SAM" id="Phobius"/>
    </source>
</evidence>
<dbReference type="STRING" id="416591.Tlet_1861"/>
<dbReference type="GO" id="GO:0140359">
    <property type="term" value="F:ABC-type transporter activity"/>
    <property type="evidence" value="ECO:0007669"/>
    <property type="project" value="InterPro"/>
</dbReference>
<dbReference type="GO" id="GO:0005886">
    <property type="term" value="C:plasma membrane"/>
    <property type="evidence" value="ECO:0007669"/>
    <property type="project" value="UniProtKB-SubCell"/>
</dbReference>
<keyword evidence="1" id="KW-0812">Transmembrane</keyword>
<dbReference type="KEGG" id="tle:Tlet_1861"/>
<reference evidence="2 3" key="1">
    <citation type="submission" date="2007-08" db="EMBL/GenBank/DDBJ databases">
        <title>Complete sequence of Thermotoga lettingae TMO.</title>
        <authorList>
            <consortium name="US DOE Joint Genome Institute"/>
            <person name="Copeland A."/>
            <person name="Lucas S."/>
            <person name="Lapidus A."/>
            <person name="Barry K."/>
            <person name="Glavina del Rio T."/>
            <person name="Dalin E."/>
            <person name="Tice H."/>
            <person name="Pitluck S."/>
            <person name="Foster B."/>
            <person name="Bruce D."/>
            <person name="Schmutz J."/>
            <person name="Larimer F."/>
            <person name="Land M."/>
            <person name="Hauser L."/>
            <person name="Kyrpides N."/>
            <person name="Mikhailova N."/>
            <person name="Nelson K."/>
            <person name="Gogarten J.P."/>
            <person name="Noll K."/>
            <person name="Richardson P."/>
        </authorList>
    </citation>
    <scope>NUCLEOTIDE SEQUENCE [LARGE SCALE GENOMIC DNA]</scope>
    <source>
        <strain evidence="3">ATCC BAA-301 / DSM 14385 / NBRC 107922 / TMO</strain>
    </source>
</reference>
<dbReference type="OrthoDB" id="9800309at2"/>
<dbReference type="PANTHER" id="PTHR43471">
    <property type="entry name" value="ABC TRANSPORTER PERMEASE"/>
    <property type="match status" value="1"/>
</dbReference>
<evidence type="ECO:0000313" key="3">
    <source>
        <dbReference type="Proteomes" id="UP000002016"/>
    </source>
</evidence>